<dbReference type="EMBL" id="CAJNYU010004051">
    <property type="protein sequence ID" value="CAF3722042.1"/>
    <property type="molecule type" value="Genomic_DNA"/>
</dbReference>
<comment type="caution">
    <text evidence="11">The sequence shown here is derived from an EMBL/GenBank/DDBJ whole genome shotgun (WGS) entry which is preliminary data.</text>
</comment>
<keyword evidence="5 6" id="KW-0067">ATP-binding</keyword>
<evidence type="ECO:0000256" key="2">
    <source>
        <dbReference type="ARBA" id="ARBA00022679"/>
    </source>
</evidence>
<dbReference type="Proteomes" id="UP000663869">
    <property type="component" value="Unassembled WGS sequence"/>
</dbReference>
<dbReference type="InterPro" id="IPR000719">
    <property type="entry name" value="Prot_kinase_dom"/>
</dbReference>
<dbReference type="GO" id="GO:0005524">
    <property type="term" value="F:ATP binding"/>
    <property type="evidence" value="ECO:0007669"/>
    <property type="project" value="UniProtKB-UniRule"/>
</dbReference>
<gene>
    <name evidence="10" type="ORF">FME351_LOCUS29122</name>
    <name evidence="11" type="ORF">KIK155_LOCUS29847</name>
    <name evidence="9" type="ORF">LUA448_LOCUS22962</name>
    <name evidence="8" type="ORF">TIS948_LOCUS30607</name>
</gene>
<dbReference type="InterPro" id="IPR011009">
    <property type="entry name" value="Kinase-like_dom_sf"/>
</dbReference>
<keyword evidence="4" id="KW-0418">Kinase</keyword>
<protein>
    <recommendedName>
        <fullName evidence="7">Protein kinase domain-containing protein</fullName>
    </recommendedName>
</protein>
<dbReference type="EMBL" id="CAJNXB010005653">
    <property type="protein sequence ID" value="CAF3434231.1"/>
    <property type="molecule type" value="Genomic_DNA"/>
</dbReference>
<dbReference type="InterPro" id="IPR008271">
    <property type="entry name" value="Ser/Thr_kinase_AS"/>
</dbReference>
<organism evidence="11 12">
    <name type="scientific">Rotaria socialis</name>
    <dbReference type="NCBI Taxonomy" id="392032"/>
    <lineage>
        <taxon>Eukaryota</taxon>
        <taxon>Metazoa</taxon>
        <taxon>Spiralia</taxon>
        <taxon>Gnathifera</taxon>
        <taxon>Rotifera</taxon>
        <taxon>Eurotatoria</taxon>
        <taxon>Bdelloidea</taxon>
        <taxon>Philodinida</taxon>
        <taxon>Philodinidae</taxon>
        <taxon>Rotaria</taxon>
    </lineage>
</organism>
<name>A0A818YNW7_9BILA</name>
<evidence type="ECO:0000256" key="1">
    <source>
        <dbReference type="ARBA" id="ARBA00022527"/>
    </source>
</evidence>
<dbReference type="Proteomes" id="UP000663825">
    <property type="component" value="Unassembled WGS sequence"/>
</dbReference>
<reference evidence="11" key="1">
    <citation type="submission" date="2021-02" db="EMBL/GenBank/DDBJ databases">
        <authorList>
            <person name="Nowell W R."/>
        </authorList>
    </citation>
    <scope>NUCLEOTIDE SEQUENCE</scope>
</reference>
<dbReference type="PROSITE" id="PS00108">
    <property type="entry name" value="PROTEIN_KINASE_ST"/>
    <property type="match status" value="1"/>
</dbReference>
<dbReference type="PANTHER" id="PTHR24055">
    <property type="entry name" value="MITOGEN-ACTIVATED PROTEIN KINASE"/>
    <property type="match status" value="1"/>
</dbReference>
<evidence type="ECO:0000313" key="8">
    <source>
        <dbReference type="EMBL" id="CAF3434231.1"/>
    </source>
</evidence>
<keyword evidence="3 6" id="KW-0547">Nucleotide-binding</keyword>
<dbReference type="SMART" id="SM00220">
    <property type="entry name" value="S_TKc"/>
    <property type="match status" value="1"/>
</dbReference>
<accession>A0A818YNW7</accession>
<dbReference type="AlphaFoldDB" id="A0A818YNW7"/>
<evidence type="ECO:0000256" key="5">
    <source>
        <dbReference type="ARBA" id="ARBA00022840"/>
    </source>
</evidence>
<dbReference type="InterPro" id="IPR017441">
    <property type="entry name" value="Protein_kinase_ATP_BS"/>
</dbReference>
<sequence length="716" mass="84676">MYSSSCKLTYETMTKYIILNNLGEGSYAKVFKCEKIADGSIWACKQLFKTFESMDDIERIPEIQVFKKLNEHANIIKLHEIIYNNRICSLCLIFEWMDMDLYIYIKDRKSPLPKIIVAKCIYSILIALEYIHRHGFIHRDVKPENILVKGEHFKLADFGMCRSVSNKRPLTDYVATRWYRAPECILTEGYYGQPMDIWSMGCVMFEIITLKPLFVSTNDIDLINKIHSVFGTPSMKILKRFEQHKNRSINFNFQTQQGIGLIQDLAFCSLDTVDLLIQMLFYDDEYRITASNALIHSYFDHIKKDFSKNPSQKKKIFSKNPIENHEDSILIKNEIAIIETNFDKFITKQLSTIKEELSSSSLSKSNTDLLLELSIYFNQIEQLLILIHTIDIFKLINFLNIDSISNLRQIFQFVSILMKKLHLILESILLDLNTNLKIILKISTWKIKSQLLIKFLKYLKRNGFQCLTFINQLKNKFYYLKKQIRQIISNLRNRLSLENIKRNRFMMKNAFKYLSPVVIYMFIKIIEIFVLNNKILFVTNEKLNKTNMKFIYPKSEAEKIIEFLLVIEDQTEKIISLFSIIEFDFKLHLYSKIDILIEQIEIIDSNTITILEQKFFMELLKLKLNYIHDKLSIVCIMFSIYIDISDKSIIDKSNNIQSIESDGKQKIENNNLVNQYSIEMNIIRTQITQLIQQEKMKYLTIYKKRQDEFNQILNDF</sequence>
<keyword evidence="1" id="KW-0723">Serine/threonine-protein kinase</keyword>
<evidence type="ECO:0000256" key="6">
    <source>
        <dbReference type="PROSITE-ProRule" id="PRU10141"/>
    </source>
</evidence>
<dbReference type="Proteomes" id="UP000663865">
    <property type="component" value="Unassembled WGS sequence"/>
</dbReference>
<dbReference type="Gene3D" id="1.10.510.10">
    <property type="entry name" value="Transferase(Phosphotransferase) domain 1"/>
    <property type="match status" value="1"/>
</dbReference>
<dbReference type="Gene3D" id="3.30.200.20">
    <property type="entry name" value="Phosphorylase Kinase, domain 1"/>
    <property type="match status" value="1"/>
</dbReference>
<dbReference type="EMBL" id="CAJNYD010002957">
    <property type="protein sequence ID" value="CAF3465373.1"/>
    <property type="molecule type" value="Genomic_DNA"/>
</dbReference>
<keyword evidence="2" id="KW-0808">Transferase</keyword>
<dbReference type="FunFam" id="1.10.510.10:FF:000624">
    <property type="entry name" value="Mitogen-activated protein kinase"/>
    <property type="match status" value="1"/>
</dbReference>
<evidence type="ECO:0000313" key="10">
    <source>
        <dbReference type="EMBL" id="CAF3722042.1"/>
    </source>
</evidence>
<dbReference type="InterPro" id="IPR050117">
    <property type="entry name" value="MAPK"/>
</dbReference>
<evidence type="ECO:0000313" key="11">
    <source>
        <dbReference type="EMBL" id="CAF3753552.1"/>
    </source>
</evidence>
<evidence type="ECO:0000259" key="7">
    <source>
        <dbReference type="PROSITE" id="PS50011"/>
    </source>
</evidence>
<evidence type="ECO:0000313" key="9">
    <source>
        <dbReference type="EMBL" id="CAF3465373.1"/>
    </source>
</evidence>
<dbReference type="GO" id="GO:0004674">
    <property type="term" value="F:protein serine/threonine kinase activity"/>
    <property type="evidence" value="ECO:0007669"/>
    <property type="project" value="UniProtKB-KW"/>
</dbReference>
<feature type="binding site" evidence="6">
    <location>
        <position position="45"/>
    </location>
    <ligand>
        <name>ATP</name>
        <dbReference type="ChEBI" id="CHEBI:30616"/>
    </ligand>
</feature>
<dbReference type="SUPFAM" id="SSF56112">
    <property type="entry name" value="Protein kinase-like (PK-like)"/>
    <property type="match status" value="1"/>
</dbReference>
<dbReference type="EMBL" id="CAJNYV010005574">
    <property type="protein sequence ID" value="CAF3753552.1"/>
    <property type="molecule type" value="Genomic_DNA"/>
</dbReference>
<dbReference type="Pfam" id="PF00069">
    <property type="entry name" value="Pkinase"/>
    <property type="match status" value="1"/>
</dbReference>
<evidence type="ECO:0000313" key="12">
    <source>
        <dbReference type="Proteomes" id="UP000663865"/>
    </source>
</evidence>
<evidence type="ECO:0000256" key="4">
    <source>
        <dbReference type="ARBA" id="ARBA00022777"/>
    </source>
</evidence>
<dbReference type="PROSITE" id="PS50011">
    <property type="entry name" value="PROTEIN_KINASE_DOM"/>
    <property type="match status" value="1"/>
</dbReference>
<evidence type="ECO:0000256" key="3">
    <source>
        <dbReference type="ARBA" id="ARBA00022741"/>
    </source>
</evidence>
<dbReference type="OrthoDB" id="2158884at2759"/>
<dbReference type="Proteomes" id="UP000663833">
    <property type="component" value="Unassembled WGS sequence"/>
</dbReference>
<feature type="domain" description="Protein kinase" evidence="7">
    <location>
        <begin position="16"/>
        <end position="299"/>
    </location>
</feature>
<proteinExistence type="predicted"/>
<dbReference type="PROSITE" id="PS00107">
    <property type="entry name" value="PROTEIN_KINASE_ATP"/>
    <property type="match status" value="1"/>
</dbReference>